<feature type="domain" description="Orn/DAP/Arg decarboxylase 2 N-terminal" evidence="13">
    <location>
        <begin position="42"/>
        <end position="274"/>
    </location>
</feature>
<dbReference type="PANTHER" id="PTHR11482:SF6">
    <property type="entry name" value="ORNITHINE DECARBOXYLASE 1-RELATED"/>
    <property type="match status" value="1"/>
</dbReference>
<dbReference type="FunFam" id="3.20.20.10:FF:000005">
    <property type="entry name" value="Ornithine decarboxylase"/>
    <property type="match status" value="1"/>
</dbReference>
<keyword evidence="4" id="KW-0620">Polyamine biosynthesis</keyword>
<evidence type="ECO:0000256" key="7">
    <source>
        <dbReference type="ARBA" id="ARBA00034138"/>
    </source>
</evidence>
<comment type="catalytic activity">
    <reaction evidence="10">
        <text>L-ornithine + H(+) = putrescine + CO2</text>
        <dbReference type="Rhea" id="RHEA:22964"/>
        <dbReference type="ChEBI" id="CHEBI:15378"/>
        <dbReference type="ChEBI" id="CHEBI:16526"/>
        <dbReference type="ChEBI" id="CHEBI:46911"/>
        <dbReference type="ChEBI" id="CHEBI:326268"/>
        <dbReference type="EC" id="4.1.1.17"/>
    </reaction>
</comment>
<evidence type="ECO:0000259" key="12">
    <source>
        <dbReference type="Pfam" id="PF00278"/>
    </source>
</evidence>
<evidence type="ECO:0000256" key="10">
    <source>
        <dbReference type="ARBA" id="ARBA00049127"/>
    </source>
</evidence>
<name>A0A5N4B7J8_PHOPY</name>
<evidence type="ECO:0000256" key="4">
    <source>
        <dbReference type="ARBA" id="ARBA00023115"/>
    </source>
</evidence>
<evidence type="ECO:0000256" key="2">
    <source>
        <dbReference type="ARBA" id="ARBA00008872"/>
    </source>
</evidence>
<dbReference type="OrthoDB" id="5034579at2759"/>
<comment type="subunit">
    <text evidence="9">Homodimer. Only the dimer is catalytically active, as the active sites are constructed of residues from both monomers.</text>
</comment>
<comment type="similarity">
    <text evidence="2 11">Belongs to the Orn/Lys/Arg decarboxylase class-II family.</text>
</comment>
<dbReference type="CDD" id="cd00622">
    <property type="entry name" value="PLPDE_III_ODC"/>
    <property type="match status" value="1"/>
</dbReference>
<accession>A0A5N4B7J8</accession>
<comment type="function">
    <text evidence="8">Catalyzes the first and rate-limiting step of polyamine biosynthesis that converts ornithine into putrescine, which is the precursor for the polyamines, spermidine and spermine. Polyamines are essential for cell proliferation and are implicated in cellular processes, ranging from DNA replication to apoptosis.</text>
</comment>
<dbReference type="SUPFAM" id="SSF50621">
    <property type="entry name" value="Alanine racemase C-terminal domain-like"/>
    <property type="match status" value="1"/>
</dbReference>
<comment type="cofactor">
    <cofactor evidence="1">
        <name>pyridoxal 5'-phosphate</name>
        <dbReference type="ChEBI" id="CHEBI:597326"/>
    </cofactor>
</comment>
<evidence type="ECO:0000256" key="9">
    <source>
        <dbReference type="ARBA" id="ARBA00046672"/>
    </source>
</evidence>
<organism evidence="14 15">
    <name type="scientific">Photinus pyralis</name>
    <name type="common">Common eastern firefly</name>
    <name type="synonym">Lampyris pyralis</name>
    <dbReference type="NCBI Taxonomy" id="7054"/>
    <lineage>
        <taxon>Eukaryota</taxon>
        <taxon>Metazoa</taxon>
        <taxon>Ecdysozoa</taxon>
        <taxon>Arthropoda</taxon>
        <taxon>Hexapoda</taxon>
        <taxon>Insecta</taxon>
        <taxon>Pterygota</taxon>
        <taxon>Neoptera</taxon>
        <taxon>Endopterygota</taxon>
        <taxon>Coleoptera</taxon>
        <taxon>Polyphaga</taxon>
        <taxon>Elateriformia</taxon>
        <taxon>Elateroidea</taxon>
        <taxon>Lampyridae</taxon>
        <taxon>Lampyrinae</taxon>
        <taxon>Photinus</taxon>
    </lineage>
</organism>
<evidence type="ECO:0000256" key="1">
    <source>
        <dbReference type="ARBA" id="ARBA00001933"/>
    </source>
</evidence>
<dbReference type="Gene3D" id="2.40.37.10">
    <property type="entry name" value="Lyase, Ornithine Decarboxylase, Chain A, domain 1"/>
    <property type="match status" value="1"/>
</dbReference>
<dbReference type="SUPFAM" id="SSF51419">
    <property type="entry name" value="PLP-binding barrel"/>
    <property type="match status" value="1"/>
</dbReference>
<dbReference type="AlphaFoldDB" id="A0A5N4B7J8"/>
<evidence type="ECO:0000313" key="14">
    <source>
        <dbReference type="EMBL" id="KAB0805577.1"/>
    </source>
</evidence>
<reference evidence="14 15" key="1">
    <citation type="journal article" date="2018" name="Elife">
        <title>Firefly genomes illuminate parallel origins of bioluminescence in beetles.</title>
        <authorList>
            <person name="Fallon T.R."/>
            <person name="Lower S.E."/>
            <person name="Chang C.H."/>
            <person name="Bessho-Uehara M."/>
            <person name="Martin G.J."/>
            <person name="Bewick A.J."/>
            <person name="Behringer M."/>
            <person name="Debat H.J."/>
            <person name="Wong I."/>
            <person name="Day J.C."/>
            <person name="Suvorov A."/>
            <person name="Silva C.J."/>
            <person name="Stanger-Hall K.F."/>
            <person name="Hall D.W."/>
            <person name="Schmitz R.J."/>
            <person name="Nelson D.R."/>
            <person name="Lewis S.M."/>
            <person name="Shigenobu S."/>
            <person name="Bybee S.M."/>
            <person name="Larracuente A.M."/>
            <person name="Oba Y."/>
            <person name="Weng J.K."/>
        </authorList>
    </citation>
    <scope>NUCLEOTIDE SEQUENCE [LARGE SCALE GENOMIC DNA]</scope>
    <source>
        <strain evidence="14">1611_PpyrPB1</strain>
        <tissue evidence="14">Whole body</tissue>
    </source>
</reference>
<comment type="caution">
    <text evidence="14">The sequence shown here is derived from an EMBL/GenBank/DDBJ whole genome shotgun (WGS) entry which is preliminary data.</text>
</comment>
<dbReference type="PROSITE" id="PS00878">
    <property type="entry name" value="ODR_DC_2_1"/>
    <property type="match status" value="1"/>
</dbReference>
<evidence type="ECO:0000256" key="3">
    <source>
        <dbReference type="ARBA" id="ARBA00022898"/>
    </source>
</evidence>
<evidence type="ECO:0000256" key="5">
    <source>
        <dbReference type="ARBA" id="ARBA00023239"/>
    </source>
</evidence>
<gene>
    <name evidence="14" type="ORF">PPYR_02547</name>
</gene>
<dbReference type="Gene3D" id="3.20.20.10">
    <property type="entry name" value="Alanine racemase"/>
    <property type="match status" value="1"/>
</dbReference>
<evidence type="ECO:0000256" key="8">
    <source>
        <dbReference type="ARBA" id="ARBA00037173"/>
    </source>
</evidence>
<dbReference type="GO" id="GO:0033387">
    <property type="term" value="P:putrescine biosynthetic process from arginine, via ornithine"/>
    <property type="evidence" value="ECO:0007669"/>
    <property type="project" value="TreeGrafter"/>
</dbReference>
<evidence type="ECO:0000259" key="13">
    <source>
        <dbReference type="Pfam" id="PF02784"/>
    </source>
</evidence>
<proteinExistence type="inferred from homology"/>
<dbReference type="Pfam" id="PF00278">
    <property type="entry name" value="Orn_DAP_Arg_deC"/>
    <property type="match status" value="1"/>
</dbReference>
<keyword evidence="3" id="KW-0663">Pyridoxal phosphate</keyword>
<protein>
    <recommendedName>
        <fullName evidence="7">ornithine decarboxylase</fullName>
        <ecNumber evidence="7">4.1.1.17</ecNumber>
    </recommendedName>
</protein>
<dbReference type="EMBL" id="VVIM01000001">
    <property type="protein sequence ID" value="KAB0805577.1"/>
    <property type="molecule type" value="Genomic_DNA"/>
</dbReference>
<dbReference type="InterPro" id="IPR002433">
    <property type="entry name" value="Orn_de-COase"/>
</dbReference>
<evidence type="ECO:0000256" key="6">
    <source>
        <dbReference type="ARBA" id="ARBA00034115"/>
    </source>
</evidence>
<dbReference type="InterPro" id="IPR000183">
    <property type="entry name" value="Orn/DAP/Arg_de-COase"/>
</dbReference>
<dbReference type="InterPro" id="IPR009006">
    <property type="entry name" value="Ala_racemase/Decarboxylase_C"/>
</dbReference>
<evidence type="ECO:0000256" key="11">
    <source>
        <dbReference type="RuleBase" id="RU003737"/>
    </source>
</evidence>
<dbReference type="PRINTS" id="PR01182">
    <property type="entry name" value="ORNDCRBXLASE"/>
</dbReference>
<dbReference type="Pfam" id="PF02784">
    <property type="entry name" value="Orn_Arg_deC_N"/>
    <property type="match status" value="1"/>
</dbReference>
<sequence>MNFENNFQSVDVYKNDISVTRIIAEKILQRKSTAPFYVCDLREIFEKHSLWTRSLPRVKPFFAVKANNCANVLKMLADVGVNFDCASKNEIDQILSLGVHPERIIYAHPVKPPNSIEYAKEVGVKLITFDNAEELSKMKKLYSDVRAVLRIRSDAKESILSYGSKFGCNSDNEAARLIQLARTLDVDLVGVSFHVGTECHDLEAFSNAIQKAHAVFSMAKLQGFNPNVLDIGGGFTGVNDQWFKKIAQTINNALELYFPNESMEIIAEPGSFFVNSSFTLACNVLSKKLEMNKKLTYYINDGIHGSFRRDYCFNVPVTVYPLKKYYKRKLYKSIIYGSSSAIPDVLTSDALLPVLEIGDWLLFLNMGAYCTSLCTFYDGFSGPDVCYVVNPDNCSQLSFTLQWPTINEKELPINDLNTNKKFISTFDVDKVSVGIFLLN</sequence>
<comment type="pathway">
    <text evidence="6">Amine and polyamine biosynthesis; putrescine biosynthesis via L-ornithine pathway; putrescine from L-ornithine: step 1/1.</text>
</comment>
<dbReference type="InterPro" id="IPR022643">
    <property type="entry name" value="De-COase2_C"/>
</dbReference>
<dbReference type="EC" id="4.1.1.17" evidence="7"/>
<keyword evidence="15" id="KW-1185">Reference proteome</keyword>
<dbReference type="GO" id="GO:0005737">
    <property type="term" value="C:cytoplasm"/>
    <property type="evidence" value="ECO:0007669"/>
    <property type="project" value="TreeGrafter"/>
</dbReference>
<dbReference type="GO" id="GO:0004586">
    <property type="term" value="F:ornithine decarboxylase activity"/>
    <property type="evidence" value="ECO:0007669"/>
    <property type="project" value="UniProtKB-EC"/>
</dbReference>
<evidence type="ECO:0000313" key="15">
    <source>
        <dbReference type="Proteomes" id="UP000327044"/>
    </source>
</evidence>
<dbReference type="InterPro" id="IPR022644">
    <property type="entry name" value="De-COase2_N"/>
</dbReference>
<dbReference type="InParanoid" id="A0A5N4B7J8"/>
<dbReference type="InterPro" id="IPR029066">
    <property type="entry name" value="PLP-binding_barrel"/>
</dbReference>
<feature type="domain" description="Orn/DAP/Arg decarboxylase 2 C-terminal" evidence="12">
    <location>
        <begin position="36"/>
        <end position="367"/>
    </location>
</feature>
<dbReference type="Proteomes" id="UP000327044">
    <property type="component" value="Unassembled WGS sequence"/>
</dbReference>
<dbReference type="InterPro" id="IPR022653">
    <property type="entry name" value="De-COase2_pyr-phos_BS"/>
</dbReference>
<dbReference type="PANTHER" id="PTHR11482">
    <property type="entry name" value="ARGININE/DIAMINOPIMELATE/ORNITHINE DECARBOXYLASE"/>
    <property type="match status" value="1"/>
</dbReference>
<dbReference type="PRINTS" id="PR01179">
    <property type="entry name" value="ODADCRBXLASE"/>
</dbReference>
<keyword evidence="5" id="KW-0456">Lyase</keyword>